<dbReference type="PANTHER" id="PTHR22990">
    <property type="entry name" value="F-BOX ONLY PROTEIN"/>
    <property type="match status" value="1"/>
</dbReference>
<name>A0A0F9CKA2_9ZZZZ</name>
<evidence type="ECO:0000256" key="2">
    <source>
        <dbReference type="ARBA" id="ARBA00022737"/>
    </source>
</evidence>
<dbReference type="InterPro" id="IPR007742">
    <property type="entry name" value="NosD_dom"/>
</dbReference>
<accession>A0A0F9CKA2</accession>
<dbReference type="InterPro" id="IPR012334">
    <property type="entry name" value="Pectin_lyas_fold"/>
</dbReference>
<dbReference type="NCBIfam" id="TIGR03804">
    <property type="entry name" value="para_beta_helix"/>
    <property type="match status" value="7"/>
</dbReference>
<keyword evidence="4" id="KW-0812">Transmembrane</keyword>
<evidence type="ECO:0000256" key="1">
    <source>
        <dbReference type="ARBA" id="ARBA00004906"/>
    </source>
</evidence>
<keyword evidence="4" id="KW-1133">Transmembrane helix</keyword>
<dbReference type="InterPro" id="IPR011050">
    <property type="entry name" value="Pectin_lyase_fold/virulence"/>
</dbReference>
<keyword evidence="2" id="KW-0677">Repeat</keyword>
<organism evidence="7">
    <name type="scientific">marine sediment metagenome</name>
    <dbReference type="NCBI Taxonomy" id="412755"/>
    <lineage>
        <taxon>unclassified sequences</taxon>
        <taxon>metagenomes</taxon>
        <taxon>ecological metagenomes</taxon>
    </lineage>
</organism>
<keyword evidence="4" id="KW-0472">Membrane</keyword>
<sequence length="570" mass="63336">LQTSRNNNIKDNDEKPKISANHDTIFIDGNNMFANNASSEGWIGNGTYIDPYIIENYEINASIGHGIEIRNTNLYFIIRNVTVSDGRSNYNHGFYFTNVTNGELINNTADNNIAGFLLRNSNNNTFTDNLATNSLHGFRIWYSNNNTLTNNTANGNIEYGISLDNSNNNTISENILLLNGLSGIYEKECVWNDISDNILGLQPFTLLSDVDGFDEDGSFTLTWTVSENVDNYTLYQNGEIIAEGLTITNYAITNLGIGTYMFYVKAINKYEEKDSNTIEVTVIFSLLIDGNTNFNQTAVTLNLTGDGTYSNPYIIENYEIVASVRHGFHIQNTDVYFIVRNVRVSNGLSNNYFGFYLVNVSNGRFEDNTANSNLYGFLLKDSYSNTLEGNTATGNLNGITLNSSNYNTLTNNIVTNNRHGLSLDSSHNNSLTGNEVTDNTYLGVYLGSSNNNIIMDNTATGNLNGFTLSSSNNNTITNNTANDNDQHGFHLWYSNNNILTDNIANNNLKYGIYLEESNFNEISGNSLEDNGLGSIYEKMSEEMDFPDIFLISAIIVVIAVVSFIIIKATF</sequence>
<protein>
    <recommendedName>
        <fullName evidence="8">Periplasmic copper-binding protein NosD beta helix domain-containing protein</fullName>
    </recommendedName>
</protein>
<reference evidence="7" key="1">
    <citation type="journal article" date="2015" name="Nature">
        <title>Complex archaea that bridge the gap between prokaryotes and eukaryotes.</title>
        <authorList>
            <person name="Spang A."/>
            <person name="Saw J.H."/>
            <person name="Jorgensen S.L."/>
            <person name="Zaremba-Niedzwiedzka K."/>
            <person name="Martijn J."/>
            <person name="Lind A.E."/>
            <person name="van Eijk R."/>
            <person name="Schleper C."/>
            <person name="Guy L."/>
            <person name="Ettema T.J."/>
        </authorList>
    </citation>
    <scope>NUCLEOTIDE SEQUENCE</scope>
</reference>
<dbReference type="InterPro" id="IPR013783">
    <property type="entry name" value="Ig-like_fold"/>
</dbReference>
<evidence type="ECO:0000313" key="7">
    <source>
        <dbReference type="EMBL" id="KKL49564.1"/>
    </source>
</evidence>
<evidence type="ECO:0008006" key="8">
    <source>
        <dbReference type="Google" id="ProtNLM"/>
    </source>
</evidence>
<proteinExistence type="predicted"/>
<feature type="domain" description="Periplasmic copper-binding protein NosD beta helix" evidence="5">
    <location>
        <begin position="56"/>
        <end position="198"/>
    </location>
</feature>
<dbReference type="InterPro" id="IPR006626">
    <property type="entry name" value="PbH1"/>
</dbReference>
<dbReference type="PANTHER" id="PTHR22990:SF15">
    <property type="entry name" value="F-BOX ONLY PROTEIN 10"/>
    <property type="match status" value="1"/>
</dbReference>
<dbReference type="Pfam" id="PF13229">
    <property type="entry name" value="Beta_helix"/>
    <property type="match status" value="1"/>
</dbReference>
<feature type="domain" description="Right handed beta helix" evidence="6">
    <location>
        <begin position="397"/>
        <end position="536"/>
    </location>
</feature>
<feature type="transmembrane region" description="Helical" evidence="4">
    <location>
        <begin position="548"/>
        <end position="566"/>
    </location>
</feature>
<feature type="non-terminal residue" evidence="7">
    <location>
        <position position="1"/>
    </location>
</feature>
<dbReference type="EMBL" id="LAZR01032914">
    <property type="protein sequence ID" value="KKL49564.1"/>
    <property type="molecule type" value="Genomic_DNA"/>
</dbReference>
<evidence type="ECO:0000259" key="6">
    <source>
        <dbReference type="Pfam" id="PF13229"/>
    </source>
</evidence>
<evidence type="ECO:0000256" key="3">
    <source>
        <dbReference type="ARBA" id="ARBA00022786"/>
    </source>
</evidence>
<keyword evidence="3" id="KW-0833">Ubl conjugation pathway</keyword>
<dbReference type="InterPro" id="IPR022441">
    <property type="entry name" value="Para_beta_helix_rpt-2"/>
</dbReference>
<dbReference type="InterPro" id="IPR051550">
    <property type="entry name" value="SCF-Subunits/Alg-Epimerases"/>
</dbReference>
<feature type="non-terminal residue" evidence="7">
    <location>
        <position position="570"/>
    </location>
</feature>
<evidence type="ECO:0000256" key="4">
    <source>
        <dbReference type="SAM" id="Phobius"/>
    </source>
</evidence>
<comment type="pathway">
    <text evidence="1">Protein modification; protein ubiquitination.</text>
</comment>
<dbReference type="Gene3D" id="2.160.20.10">
    <property type="entry name" value="Single-stranded right-handed beta-helix, Pectin lyase-like"/>
    <property type="match status" value="2"/>
</dbReference>
<dbReference type="Gene3D" id="2.60.40.10">
    <property type="entry name" value="Immunoglobulins"/>
    <property type="match status" value="1"/>
</dbReference>
<dbReference type="AlphaFoldDB" id="A0A0F9CKA2"/>
<evidence type="ECO:0000259" key="5">
    <source>
        <dbReference type="Pfam" id="PF05048"/>
    </source>
</evidence>
<dbReference type="Pfam" id="PF05048">
    <property type="entry name" value="NosD"/>
    <property type="match status" value="1"/>
</dbReference>
<dbReference type="SMART" id="SM00710">
    <property type="entry name" value="PbH1"/>
    <property type="match status" value="14"/>
</dbReference>
<gene>
    <name evidence="7" type="ORF">LCGC14_2314250</name>
</gene>
<comment type="caution">
    <text evidence="7">The sequence shown here is derived from an EMBL/GenBank/DDBJ whole genome shotgun (WGS) entry which is preliminary data.</text>
</comment>
<dbReference type="SUPFAM" id="SSF51126">
    <property type="entry name" value="Pectin lyase-like"/>
    <property type="match status" value="2"/>
</dbReference>
<dbReference type="InterPro" id="IPR039448">
    <property type="entry name" value="Beta_helix"/>
</dbReference>